<proteinExistence type="predicted"/>
<reference evidence="1 2" key="1">
    <citation type="submission" date="2024-05" db="EMBL/GenBank/DDBJ databases">
        <title>Genome sequencing and assembly of Indian major carp, Cirrhinus mrigala (Hamilton, 1822).</title>
        <authorList>
            <person name="Mohindra V."/>
            <person name="Chowdhury L.M."/>
            <person name="Lal K."/>
            <person name="Jena J.K."/>
        </authorList>
    </citation>
    <scope>NUCLEOTIDE SEQUENCE [LARGE SCALE GENOMIC DNA]</scope>
    <source>
        <strain evidence="1">CM1030</strain>
        <tissue evidence="1">Blood</tissue>
    </source>
</reference>
<dbReference type="Proteomes" id="UP001529510">
    <property type="component" value="Unassembled WGS sequence"/>
</dbReference>
<protein>
    <submittedName>
        <fullName evidence="1">Uncharacterized protein</fullName>
    </submittedName>
</protein>
<evidence type="ECO:0000313" key="1">
    <source>
        <dbReference type="EMBL" id="KAL0168930.1"/>
    </source>
</evidence>
<gene>
    <name evidence="1" type="ORF">M9458_037152</name>
</gene>
<sequence length="51" mass="5753">KTKKKKEETKSGCGAARGPWLKKLHVFDNSIDDSGKEGPNQLTRFLEMLCM</sequence>
<organism evidence="1 2">
    <name type="scientific">Cirrhinus mrigala</name>
    <name type="common">Mrigala</name>
    <dbReference type="NCBI Taxonomy" id="683832"/>
    <lineage>
        <taxon>Eukaryota</taxon>
        <taxon>Metazoa</taxon>
        <taxon>Chordata</taxon>
        <taxon>Craniata</taxon>
        <taxon>Vertebrata</taxon>
        <taxon>Euteleostomi</taxon>
        <taxon>Actinopterygii</taxon>
        <taxon>Neopterygii</taxon>
        <taxon>Teleostei</taxon>
        <taxon>Ostariophysi</taxon>
        <taxon>Cypriniformes</taxon>
        <taxon>Cyprinidae</taxon>
        <taxon>Labeoninae</taxon>
        <taxon>Labeonini</taxon>
        <taxon>Cirrhinus</taxon>
    </lineage>
</organism>
<name>A0ABD0P510_CIRMR</name>
<dbReference type="AlphaFoldDB" id="A0ABD0P510"/>
<comment type="caution">
    <text evidence="1">The sequence shown here is derived from an EMBL/GenBank/DDBJ whole genome shotgun (WGS) entry which is preliminary data.</text>
</comment>
<keyword evidence="2" id="KW-1185">Reference proteome</keyword>
<dbReference type="EMBL" id="JAMKFB020000018">
    <property type="protein sequence ID" value="KAL0168930.1"/>
    <property type="molecule type" value="Genomic_DNA"/>
</dbReference>
<evidence type="ECO:0000313" key="2">
    <source>
        <dbReference type="Proteomes" id="UP001529510"/>
    </source>
</evidence>
<accession>A0ABD0P510</accession>
<feature type="non-terminal residue" evidence="1">
    <location>
        <position position="1"/>
    </location>
</feature>